<keyword evidence="5" id="KW-1185">Reference proteome</keyword>
<dbReference type="InterPro" id="IPR029016">
    <property type="entry name" value="GAF-like_dom_sf"/>
</dbReference>
<dbReference type="EMBL" id="JABEMA010000399">
    <property type="protein sequence ID" value="NNH24555.1"/>
    <property type="molecule type" value="Genomic_DNA"/>
</dbReference>
<evidence type="ECO:0000313" key="5">
    <source>
        <dbReference type="Proteomes" id="UP000555552"/>
    </source>
</evidence>
<dbReference type="GO" id="GO:0003723">
    <property type="term" value="F:RNA binding"/>
    <property type="evidence" value="ECO:0007669"/>
    <property type="project" value="InterPro"/>
</dbReference>
<comment type="caution">
    <text evidence="4">The sequence shown here is derived from an EMBL/GenBank/DDBJ whole genome shotgun (WGS) entry which is preliminary data.</text>
</comment>
<evidence type="ECO:0000313" key="4">
    <source>
        <dbReference type="EMBL" id="NNH24555.1"/>
    </source>
</evidence>
<dbReference type="Proteomes" id="UP000555552">
    <property type="component" value="Unassembled WGS sequence"/>
</dbReference>
<dbReference type="Pfam" id="PF01590">
    <property type="entry name" value="GAF"/>
    <property type="match status" value="1"/>
</dbReference>
<reference evidence="4 5" key="1">
    <citation type="submission" date="2020-05" db="EMBL/GenBank/DDBJ databases">
        <title>MicrobeNet Type strains.</title>
        <authorList>
            <person name="Nicholson A.C."/>
        </authorList>
    </citation>
    <scope>NUCLEOTIDE SEQUENCE [LARGE SCALE GENOMIC DNA]</scope>
    <source>
        <strain evidence="4 5">JCM 14547</strain>
    </source>
</reference>
<proteinExistence type="predicted"/>
<dbReference type="InterPro" id="IPR005561">
    <property type="entry name" value="ANTAR"/>
</dbReference>
<dbReference type="SMART" id="SM01012">
    <property type="entry name" value="ANTAR"/>
    <property type="match status" value="1"/>
</dbReference>
<dbReference type="InterPro" id="IPR003018">
    <property type="entry name" value="GAF"/>
</dbReference>
<evidence type="ECO:0000259" key="2">
    <source>
        <dbReference type="SMART" id="SM00065"/>
    </source>
</evidence>
<dbReference type="RefSeq" id="WP_171204291.1">
    <property type="nucleotide sequence ID" value="NZ_BAAANP010000057.1"/>
</dbReference>
<dbReference type="Gene3D" id="3.30.450.40">
    <property type="match status" value="1"/>
</dbReference>
<evidence type="ECO:0000256" key="1">
    <source>
        <dbReference type="SAM" id="MobiDB-lite"/>
    </source>
</evidence>
<dbReference type="SMART" id="SM00065">
    <property type="entry name" value="GAF"/>
    <property type="match status" value="1"/>
</dbReference>
<organism evidence="4 5">
    <name type="scientific">Pseudokineococcus marinus</name>
    <dbReference type="NCBI Taxonomy" id="351215"/>
    <lineage>
        <taxon>Bacteria</taxon>
        <taxon>Bacillati</taxon>
        <taxon>Actinomycetota</taxon>
        <taxon>Actinomycetes</taxon>
        <taxon>Kineosporiales</taxon>
        <taxon>Kineosporiaceae</taxon>
        <taxon>Pseudokineococcus</taxon>
    </lineage>
</organism>
<feature type="domain" description="GAF" evidence="2">
    <location>
        <begin position="15"/>
        <end position="171"/>
    </location>
</feature>
<protein>
    <submittedName>
        <fullName evidence="4">GAF and ANTAR domain-containing protein</fullName>
    </submittedName>
</protein>
<evidence type="ECO:0000259" key="3">
    <source>
        <dbReference type="SMART" id="SM01012"/>
    </source>
</evidence>
<dbReference type="AlphaFoldDB" id="A0A849BSL2"/>
<gene>
    <name evidence="4" type="ORF">HLB09_15965</name>
</gene>
<sequence length="233" mass="25012">MDDRPPLGQGSATTDGGDLPPEMRRARQLATALDVDRVAVVLVAHPEHRAVVLGSDPALVAFGDMAVTVGESPGHDVLRTGRPCLVDDIPAAADRWPLLLTTYPVPGPLRSLLVVPVTTARHGTTEDVLGVVVLARDRRRPFTSSQVARAADAAREIARSLLAHAVEREAAALDHDLDDLLDPRADLVPLAVGALSSREGLDRHDALEQLRTRAFRQGSTLQQLARDLLDDRA</sequence>
<feature type="region of interest" description="Disordered" evidence="1">
    <location>
        <begin position="1"/>
        <end position="21"/>
    </location>
</feature>
<dbReference type="SUPFAM" id="SSF55781">
    <property type="entry name" value="GAF domain-like"/>
    <property type="match status" value="1"/>
</dbReference>
<feature type="domain" description="ANTAR" evidence="3">
    <location>
        <begin position="169"/>
        <end position="229"/>
    </location>
</feature>
<accession>A0A849BSL2</accession>
<name>A0A849BSL2_9ACTN</name>